<dbReference type="HAMAP" id="MF_01965">
    <property type="entry name" value="NADHX_dehydratase"/>
    <property type="match status" value="1"/>
</dbReference>
<evidence type="ECO:0000256" key="9">
    <source>
        <dbReference type="ARBA" id="ARBA00022958"/>
    </source>
</evidence>
<dbReference type="GO" id="GO:0052856">
    <property type="term" value="F:NAD(P)HX epimerase activity"/>
    <property type="evidence" value="ECO:0007669"/>
    <property type="project" value="UniProtKB-UniRule"/>
</dbReference>
<dbReference type="PANTHER" id="PTHR12592">
    <property type="entry name" value="ATP-DEPENDENT (S)-NAD(P)H-HYDRATE DEHYDRATASE FAMILY MEMBER"/>
    <property type="match status" value="1"/>
</dbReference>
<feature type="binding site" evidence="17">
    <location>
        <position position="434"/>
    </location>
    <ligand>
        <name>(6S)-NADPHX</name>
        <dbReference type="ChEBI" id="CHEBI:64076"/>
    </ligand>
</feature>
<dbReference type="Pfam" id="PF01256">
    <property type="entry name" value="Carb_kinase"/>
    <property type="match status" value="1"/>
</dbReference>
<dbReference type="InterPro" id="IPR004443">
    <property type="entry name" value="YjeF_N_dom"/>
</dbReference>
<feature type="binding site" evidence="18">
    <location>
        <position position="159"/>
    </location>
    <ligand>
        <name>(6S)-NADPHX</name>
        <dbReference type="ChEBI" id="CHEBI:64076"/>
    </ligand>
</feature>
<dbReference type="GO" id="GO:0110051">
    <property type="term" value="P:metabolite repair"/>
    <property type="evidence" value="ECO:0007669"/>
    <property type="project" value="TreeGrafter"/>
</dbReference>
<feature type="binding site" evidence="17">
    <location>
        <position position="321"/>
    </location>
    <ligand>
        <name>(6S)-NADPHX</name>
        <dbReference type="ChEBI" id="CHEBI:64076"/>
    </ligand>
</feature>
<comment type="similarity">
    <text evidence="17">Belongs to the NnrD/CARKD family.</text>
</comment>
<dbReference type="Gene3D" id="3.40.50.10260">
    <property type="entry name" value="YjeF N-terminal domain"/>
    <property type="match status" value="1"/>
</dbReference>
<dbReference type="Pfam" id="PF03853">
    <property type="entry name" value="YjeF_N"/>
    <property type="match status" value="1"/>
</dbReference>
<feature type="binding site" evidence="18">
    <location>
        <position position="63"/>
    </location>
    <ligand>
        <name>K(+)</name>
        <dbReference type="ChEBI" id="CHEBI:29103"/>
    </ligand>
</feature>
<feature type="binding site" evidence="18">
    <location>
        <begin position="130"/>
        <end position="136"/>
    </location>
    <ligand>
        <name>(6S)-NADPHX</name>
        <dbReference type="ChEBI" id="CHEBI:64076"/>
    </ligand>
</feature>
<evidence type="ECO:0000259" key="20">
    <source>
        <dbReference type="PROSITE" id="PS51383"/>
    </source>
</evidence>
<dbReference type="HAMAP" id="MF_01966">
    <property type="entry name" value="NADHX_epimerase"/>
    <property type="match status" value="1"/>
</dbReference>
<dbReference type="InterPro" id="IPR000631">
    <property type="entry name" value="CARKD"/>
</dbReference>
<keyword evidence="22" id="KW-0808">Transferase</keyword>
<dbReference type="GO" id="GO:0016301">
    <property type="term" value="F:kinase activity"/>
    <property type="evidence" value="ECO:0007669"/>
    <property type="project" value="UniProtKB-KW"/>
</dbReference>
<comment type="subunit">
    <text evidence="17">Homotetramer.</text>
</comment>
<evidence type="ECO:0000259" key="21">
    <source>
        <dbReference type="PROSITE" id="PS51385"/>
    </source>
</evidence>
<evidence type="ECO:0000256" key="7">
    <source>
        <dbReference type="ARBA" id="ARBA00022840"/>
    </source>
</evidence>
<dbReference type="SUPFAM" id="SSF64153">
    <property type="entry name" value="YjeF N-terminal domain-like"/>
    <property type="match status" value="1"/>
</dbReference>
<comment type="function">
    <text evidence="17">Catalyzes the dehydration of the S-form of NAD(P)HX at the expense of ADP, which is converted to AMP. Together with NAD(P)HX epimerase, which catalyzes the epimerization of the S- and R-forms, the enzyme allows the repair of both epimers of NAD(P)HX, a damaged form of NAD(P)H that is a result of enzymatic or heat-dependent hydration.</text>
</comment>
<evidence type="ECO:0000256" key="1">
    <source>
        <dbReference type="ARBA" id="ARBA00000013"/>
    </source>
</evidence>
<dbReference type="GO" id="GO:0046496">
    <property type="term" value="P:nicotinamide nucleotide metabolic process"/>
    <property type="evidence" value="ECO:0007669"/>
    <property type="project" value="UniProtKB-UniRule"/>
</dbReference>
<comment type="cofactor">
    <cofactor evidence="18 19">
        <name>K(+)</name>
        <dbReference type="ChEBI" id="CHEBI:29103"/>
    </cofactor>
    <text evidence="18 19">Binds 1 potassium ion per subunit.</text>
</comment>
<feature type="binding site" evidence="17">
    <location>
        <position position="433"/>
    </location>
    <ligand>
        <name>AMP</name>
        <dbReference type="ChEBI" id="CHEBI:456215"/>
    </ligand>
</feature>
<comment type="function">
    <text evidence="18">Catalyzes the epimerization of the S- and R-forms of NAD(P)HX, a damaged form of NAD(P)H that is a result of enzymatic or heat-dependent hydration. This is a prerequisite for the S-specific NAD(P)H-hydrate dehydratase to allow the repair of both epimers of NAD(P)HX.</text>
</comment>
<comment type="similarity">
    <text evidence="3 19">In the N-terminal section; belongs to the NnrE/AIBP family.</text>
</comment>
<protein>
    <recommendedName>
        <fullName evidence="19">Bifunctional NAD(P)H-hydrate repair enzyme</fullName>
    </recommendedName>
    <alternativeName>
        <fullName evidence="19">Nicotinamide nucleotide repair protein</fullName>
    </alternativeName>
    <domain>
        <recommendedName>
            <fullName evidence="19">ADP-dependent (S)-NAD(P)H-hydrate dehydratase</fullName>
            <ecNumber evidence="19">4.2.1.136</ecNumber>
        </recommendedName>
        <alternativeName>
            <fullName evidence="19">ADP-dependent NAD(P)HX dehydratase</fullName>
        </alternativeName>
    </domain>
    <domain>
        <recommendedName>
            <fullName evidence="19">NAD(P)H-hydrate epimerase</fullName>
            <ecNumber evidence="19">5.1.99.6</ecNumber>
        </recommendedName>
    </domain>
</protein>
<keyword evidence="10 17" id="KW-0520">NAD</keyword>
<proteinExistence type="inferred from homology"/>
<dbReference type="InterPro" id="IPR017953">
    <property type="entry name" value="Carbohydrate_kinase_pred_CS"/>
</dbReference>
<evidence type="ECO:0000256" key="19">
    <source>
        <dbReference type="PIRNR" id="PIRNR017184"/>
    </source>
</evidence>
<sequence length="492" mass="51576">MSKTAAALYLTRDIRLCEHKAVNDLGLTEEELMERAGMAALNTLLSIYPKVRSIAVFCGGGNNGGDGYVVARLAQQKGIAVIVYQYKAIEELPPTARHAATLAVAAGVSCQFFDDALDSDVELIVDGLLGIGLQDDVRDPIAHVISLMNDSGLPVLSLDVPSGLDVNTGRVCGICVQADVTVTYIAQKIGMFTLDGPDYCGEIVCHDLQIGHCLADITPAAYQLNGQQLKQIITPRRKNSHKGMYGHVLIIGGGPGMPGAVYLAACAALRVGAGAVTIATWPEHAKSVLPLLPEAMIHAIHDEEELLPLLARATVCVIGPGLGEDEWARQLFSVAIAAQLPLVIDASALRLLAQSPQQDDNWILTPHPGEAAGLLACSTAEIQADRCKAAQRIQQKYGGNVILKGVGTMVNVGTQEAYLCTAGNPGMASAGMGDVLSGVIGGLLAQGLQLADAARVGVWLHATAGDDAAGKSGERGLLASDLIPYIRHRVNV</sequence>
<keyword evidence="12 17" id="KW-0456">Lyase</keyword>
<dbReference type="NCBIfam" id="TIGR00197">
    <property type="entry name" value="yjeF_nterm"/>
    <property type="match status" value="1"/>
</dbReference>
<evidence type="ECO:0000256" key="10">
    <source>
        <dbReference type="ARBA" id="ARBA00023027"/>
    </source>
</evidence>
<reference evidence="22 23" key="1">
    <citation type="submission" date="2015-11" db="EMBL/GenBank/DDBJ databases">
        <title>Genomic analysis of 38 Legionella species identifies large and diverse effector repertoires.</title>
        <authorList>
            <person name="Burstein D."/>
            <person name="Amaro F."/>
            <person name="Zusman T."/>
            <person name="Lifshitz Z."/>
            <person name="Cohen O."/>
            <person name="Gilbert J.A."/>
            <person name="Pupko T."/>
            <person name="Shuman H.A."/>
            <person name="Segal G."/>
        </authorList>
    </citation>
    <scope>NUCLEOTIDE SEQUENCE [LARGE SCALE GENOMIC DNA]</scope>
    <source>
        <strain evidence="22 23">Oak Ridge-10</strain>
    </source>
</reference>
<evidence type="ECO:0000256" key="12">
    <source>
        <dbReference type="ARBA" id="ARBA00023239"/>
    </source>
</evidence>
<comment type="catalytic activity">
    <reaction evidence="1 18 19">
        <text>(6R)-NADHX = (6S)-NADHX</text>
        <dbReference type="Rhea" id="RHEA:32215"/>
        <dbReference type="ChEBI" id="CHEBI:64074"/>
        <dbReference type="ChEBI" id="CHEBI:64075"/>
        <dbReference type="EC" id="5.1.99.6"/>
    </reaction>
</comment>
<dbReference type="CDD" id="cd01171">
    <property type="entry name" value="YXKO-related"/>
    <property type="match status" value="1"/>
</dbReference>
<dbReference type="GO" id="GO:0052855">
    <property type="term" value="F:ADP-dependent NAD(P)H-hydrate dehydratase activity"/>
    <property type="evidence" value="ECO:0007669"/>
    <property type="project" value="UniProtKB-UniRule"/>
</dbReference>
<keyword evidence="9 18" id="KW-0630">Potassium</keyword>
<dbReference type="InterPro" id="IPR029056">
    <property type="entry name" value="Ribokinase-like"/>
</dbReference>
<dbReference type="PROSITE" id="PS51385">
    <property type="entry name" value="YJEF_N"/>
    <property type="match status" value="1"/>
</dbReference>
<comment type="similarity">
    <text evidence="4 19">In the C-terminal section; belongs to the NnrD/CARKD family.</text>
</comment>
<evidence type="ECO:0000256" key="11">
    <source>
        <dbReference type="ARBA" id="ARBA00023235"/>
    </source>
</evidence>
<dbReference type="SUPFAM" id="SSF53613">
    <property type="entry name" value="Ribokinase-like"/>
    <property type="match status" value="1"/>
</dbReference>
<feature type="binding site" evidence="17">
    <location>
        <position position="260"/>
    </location>
    <ligand>
        <name>(6S)-NADPHX</name>
        <dbReference type="ChEBI" id="CHEBI:64076"/>
    </ligand>
</feature>
<comment type="catalytic activity">
    <reaction evidence="16 17 19">
        <text>(6S)-NADPHX + ADP = AMP + phosphate + NADPH + H(+)</text>
        <dbReference type="Rhea" id="RHEA:32235"/>
        <dbReference type="ChEBI" id="CHEBI:15378"/>
        <dbReference type="ChEBI" id="CHEBI:43474"/>
        <dbReference type="ChEBI" id="CHEBI:57783"/>
        <dbReference type="ChEBI" id="CHEBI:64076"/>
        <dbReference type="ChEBI" id="CHEBI:456215"/>
        <dbReference type="ChEBI" id="CHEBI:456216"/>
        <dbReference type="EC" id="4.2.1.136"/>
    </reaction>
</comment>
<evidence type="ECO:0000256" key="8">
    <source>
        <dbReference type="ARBA" id="ARBA00022857"/>
    </source>
</evidence>
<evidence type="ECO:0000256" key="6">
    <source>
        <dbReference type="ARBA" id="ARBA00022741"/>
    </source>
</evidence>
<accession>A0A0W0X509</accession>
<evidence type="ECO:0000256" key="16">
    <source>
        <dbReference type="ARBA" id="ARBA00049209"/>
    </source>
</evidence>
<dbReference type="PANTHER" id="PTHR12592:SF0">
    <property type="entry name" value="ATP-DEPENDENT (S)-NAD(P)H-HYDRATE DEHYDRATASE"/>
    <property type="match status" value="1"/>
</dbReference>
<keyword evidence="13" id="KW-0511">Multifunctional enzyme</keyword>
<evidence type="ECO:0000256" key="5">
    <source>
        <dbReference type="ARBA" id="ARBA00022723"/>
    </source>
</evidence>
<evidence type="ECO:0000256" key="15">
    <source>
        <dbReference type="ARBA" id="ARBA00048238"/>
    </source>
</evidence>
<evidence type="ECO:0000313" key="23">
    <source>
        <dbReference type="Proteomes" id="UP000054858"/>
    </source>
</evidence>
<feature type="domain" description="YjeF N-terminal" evidence="21">
    <location>
        <begin position="14"/>
        <end position="216"/>
    </location>
</feature>
<feature type="binding site" evidence="17">
    <location>
        <position position="367"/>
    </location>
    <ligand>
        <name>(6S)-NADPHX</name>
        <dbReference type="ChEBI" id="CHEBI:64076"/>
    </ligand>
</feature>
<comment type="similarity">
    <text evidence="18">Belongs to the NnrE/AIBP family.</text>
</comment>
<feature type="binding site" evidence="17">
    <location>
        <begin position="404"/>
        <end position="408"/>
    </location>
    <ligand>
        <name>AMP</name>
        <dbReference type="ChEBI" id="CHEBI:456215"/>
    </ligand>
</feature>
<dbReference type="EC" id="4.2.1.136" evidence="19"/>
<evidence type="ECO:0000256" key="4">
    <source>
        <dbReference type="ARBA" id="ARBA00009524"/>
    </source>
</evidence>
<dbReference type="PIRSF" id="PIRSF017184">
    <property type="entry name" value="Nnr"/>
    <property type="match status" value="1"/>
</dbReference>
<evidence type="ECO:0000256" key="14">
    <source>
        <dbReference type="ARBA" id="ARBA00025153"/>
    </source>
</evidence>
<dbReference type="InterPro" id="IPR036652">
    <property type="entry name" value="YjeF_N_dom_sf"/>
</dbReference>
<keyword evidence="5 18" id="KW-0479">Metal-binding</keyword>
<dbReference type="GO" id="GO:0005524">
    <property type="term" value="F:ATP binding"/>
    <property type="evidence" value="ECO:0007669"/>
    <property type="project" value="UniProtKB-UniRule"/>
</dbReference>
<organism evidence="22 23">
    <name type="scientific">Legionella oakridgensis</name>
    <dbReference type="NCBI Taxonomy" id="29423"/>
    <lineage>
        <taxon>Bacteria</taxon>
        <taxon>Pseudomonadati</taxon>
        <taxon>Pseudomonadota</taxon>
        <taxon>Gammaproteobacteria</taxon>
        <taxon>Legionellales</taxon>
        <taxon>Legionellaceae</taxon>
        <taxon>Legionella</taxon>
    </lineage>
</organism>
<dbReference type="Proteomes" id="UP000054858">
    <property type="component" value="Unassembled WGS sequence"/>
</dbReference>
<comment type="cofactor">
    <cofactor evidence="17">
        <name>Mg(2+)</name>
        <dbReference type="ChEBI" id="CHEBI:18420"/>
    </cofactor>
</comment>
<dbReference type="GO" id="GO:0046872">
    <property type="term" value="F:metal ion binding"/>
    <property type="evidence" value="ECO:0007669"/>
    <property type="project" value="UniProtKB-UniRule"/>
</dbReference>
<dbReference type="AlphaFoldDB" id="A0A0W0X509"/>
<keyword evidence="8 17" id="KW-0521">NADP</keyword>
<feature type="binding site" evidence="18">
    <location>
        <position position="126"/>
    </location>
    <ligand>
        <name>K(+)</name>
        <dbReference type="ChEBI" id="CHEBI:29103"/>
    </ligand>
</feature>
<evidence type="ECO:0000256" key="3">
    <source>
        <dbReference type="ARBA" id="ARBA00006001"/>
    </source>
</evidence>
<gene>
    <name evidence="22" type="primary">yjeF</name>
    <name evidence="17" type="synonym">nnrD</name>
    <name evidence="18" type="synonym">nnrE</name>
    <name evidence="22" type="ORF">Loak_1018</name>
</gene>
<comment type="catalytic activity">
    <reaction evidence="2 18 19">
        <text>(6R)-NADPHX = (6S)-NADPHX</text>
        <dbReference type="Rhea" id="RHEA:32227"/>
        <dbReference type="ChEBI" id="CHEBI:64076"/>
        <dbReference type="ChEBI" id="CHEBI:64077"/>
        <dbReference type="EC" id="5.1.99.6"/>
    </reaction>
</comment>
<evidence type="ECO:0000256" key="18">
    <source>
        <dbReference type="HAMAP-Rule" id="MF_01966"/>
    </source>
</evidence>
<comment type="catalytic activity">
    <reaction evidence="15 17 19">
        <text>(6S)-NADHX + ADP = AMP + phosphate + NADH + H(+)</text>
        <dbReference type="Rhea" id="RHEA:32223"/>
        <dbReference type="ChEBI" id="CHEBI:15378"/>
        <dbReference type="ChEBI" id="CHEBI:43474"/>
        <dbReference type="ChEBI" id="CHEBI:57945"/>
        <dbReference type="ChEBI" id="CHEBI:64074"/>
        <dbReference type="ChEBI" id="CHEBI:456215"/>
        <dbReference type="ChEBI" id="CHEBI:456216"/>
        <dbReference type="EC" id="4.2.1.136"/>
    </reaction>
</comment>
<dbReference type="PROSITE" id="PS01050">
    <property type="entry name" value="YJEF_C_2"/>
    <property type="match status" value="1"/>
</dbReference>
<evidence type="ECO:0000256" key="2">
    <source>
        <dbReference type="ARBA" id="ARBA00000909"/>
    </source>
</evidence>
<comment type="caution">
    <text evidence="22">The sequence shown here is derived from an EMBL/GenBank/DDBJ whole genome shotgun (WGS) entry which is preliminary data.</text>
</comment>
<dbReference type="NCBIfam" id="TIGR00196">
    <property type="entry name" value="yjeF_cterm"/>
    <property type="match status" value="1"/>
</dbReference>
<dbReference type="PATRIC" id="fig|29423.5.peg.1071"/>
<comment type="caution">
    <text evidence="18">Lacks conserved residue(s) required for the propagation of feature annotation.</text>
</comment>
<feature type="domain" description="YjeF C-terminal" evidence="20">
    <location>
        <begin position="225"/>
        <end position="492"/>
    </location>
</feature>
<keyword evidence="11 18" id="KW-0413">Isomerase</keyword>
<dbReference type="RefSeq" id="WP_025386542.1">
    <property type="nucleotide sequence ID" value="NZ_LCUA01000007.1"/>
</dbReference>
<dbReference type="Gene3D" id="3.40.1190.20">
    <property type="match status" value="1"/>
</dbReference>
<dbReference type="PROSITE" id="PS51383">
    <property type="entry name" value="YJEF_C_3"/>
    <property type="match status" value="1"/>
</dbReference>
<evidence type="ECO:0000256" key="13">
    <source>
        <dbReference type="ARBA" id="ARBA00023268"/>
    </source>
</evidence>
<feature type="binding site" evidence="18">
    <location>
        <begin position="62"/>
        <end position="66"/>
    </location>
    <ligand>
        <name>(6S)-NADPHX</name>
        <dbReference type="ChEBI" id="CHEBI:64076"/>
    </ligand>
</feature>
<keyword evidence="7 17" id="KW-0067">ATP-binding</keyword>
<evidence type="ECO:0000256" key="17">
    <source>
        <dbReference type="HAMAP-Rule" id="MF_01965"/>
    </source>
</evidence>
<keyword evidence="6 17" id="KW-0547">Nucleotide-binding</keyword>
<dbReference type="EC" id="5.1.99.6" evidence="19"/>
<dbReference type="EMBL" id="LNYP01000019">
    <property type="protein sequence ID" value="KTD39592.1"/>
    <property type="molecule type" value="Genomic_DNA"/>
</dbReference>
<feature type="binding site" evidence="18">
    <location>
        <position position="162"/>
    </location>
    <ligand>
        <name>K(+)</name>
        <dbReference type="ChEBI" id="CHEBI:29103"/>
    </ligand>
</feature>
<comment type="function">
    <text evidence="14 19">Bifunctional enzyme that catalyzes the epimerization of the S- and R-forms of NAD(P)HX and the dehydration of the S-form of NAD(P)HX at the expense of ADP, which is converted to AMP. This allows the repair of both epimers of NAD(P)HX, a damaged form of NAD(P)H that is a result of enzymatic or heat-dependent hydration.</text>
</comment>
<evidence type="ECO:0000313" key="22">
    <source>
        <dbReference type="EMBL" id="KTD39592.1"/>
    </source>
</evidence>
<keyword evidence="22" id="KW-0418">Kinase</keyword>
<name>A0A0W0X509_9GAMM</name>
<dbReference type="InterPro" id="IPR030677">
    <property type="entry name" value="Nnr"/>
</dbReference>